<reference evidence="6 7" key="1">
    <citation type="journal article" date="2012" name="J. Bacteriol.">
        <title>Complete genome sequence of a thermophilic methanogen, Methanocella conradii HZ254, isolated from Chinese rice field soil.</title>
        <authorList>
            <person name="Lu Z."/>
            <person name="Lu Y."/>
        </authorList>
    </citation>
    <scope>NUCLEOTIDE SEQUENCE [LARGE SCALE GENOMIC DNA]</scope>
    <source>
        <strain evidence="7">DSM 24694 / JCM 17849 / CGMCC 1.5162 / HZ254</strain>
    </source>
</reference>
<evidence type="ECO:0000256" key="2">
    <source>
        <dbReference type="ARBA" id="ARBA00022741"/>
    </source>
</evidence>
<dbReference type="GeneID" id="11971883"/>
<dbReference type="HOGENOM" id="CLU_057102_0_0_2"/>
<dbReference type="KEGG" id="mez:Mtc_1742"/>
<dbReference type="AlphaFoldDB" id="H8I9N5"/>
<name>H8I9N5_METCZ</name>
<proteinExistence type="predicted"/>
<dbReference type="RefSeq" id="WP_014406317.1">
    <property type="nucleotide sequence ID" value="NC_017034.1"/>
</dbReference>
<gene>
    <name evidence="6" type="ordered locus">Mtc_1742</name>
</gene>
<keyword evidence="1" id="KW-0436">Ligase</keyword>
<keyword evidence="7" id="KW-1185">Reference proteome</keyword>
<dbReference type="SUPFAM" id="SSF56059">
    <property type="entry name" value="Glutathione synthetase ATP-binding domain-like"/>
    <property type="match status" value="1"/>
</dbReference>
<protein>
    <submittedName>
        <fullName evidence="6">ATP-dependent carboligase</fullName>
    </submittedName>
</protein>
<organism evidence="6 7">
    <name type="scientific">Methanocella conradii (strain DSM 24694 / JCM 17849 / CGMCC 1.5162 / HZ254)</name>
    <dbReference type="NCBI Taxonomy" id="1041930"/>
    <lineage>
        <taxon>Archaea</taxon>
        <taxon>Methanobacteriati</taxon>
        <taxon>Methanobacteriota</taxon>
        <taxon>Stenosarchaea group</taxon>
        <taxon>Methanomicrobia</taxon>
        <taxon>Methanocellales</taxon>
        <taxon>Methanocellaceae</taxon>
        <taxon>Methanocella</taxon>
    </lineage>
</organism>
<dbReference type="GO" id="GO:0046872">
    <property type="term" value="F:metal ion binding"/>
    <property type="evidence" value="ECO:0007669"/>
    <property type="project" value="InterPro"/>
</dbReference>
<feature type="domain" description="ATP-grasp" evidence="5">
    <location>
        <begin position="92"/>
        <end position="274"/>
    </location>
</feature>
<dbReference type="InterPro" id="IPR003806">
    <property type="entry name" value="ATP-grasp_PylC-type"/>
</dbReference>
<evidence type="ECO:0000313" key="6">
    <source>
        <dbReference type="EMBL" id="AFD00486.1"/>
    </source>
</evidence>
<dbReference type="InterPro" id="IPR016677">
    <property type="entry name" value="UCP016817_carboligase"/>
</dbReference>
<dbReference type="InterPro" id="IPR011761">
    <property type="entry name" value="ATP-grasp"/>
</dbReference>
<dbReference type="Gene3D" id="3.30.470.20">
    <property type="entry name" value="ATP-grasp fold, B domain"/>
    <property type="match status" value="1"/>
</dbReference>
<dbReference type="GO" id="GO:0005829">
    <property type="term" value="C:cytosol"/>
    <property type="evidence" value="ECO:0007669"/>
    <property type="project" value="TreeGrafter"/>
</dbReference>
<evidence type="ECO:0000256" key="3">
    <source>
        <dbReference type="ARBA" id="ARBA00022840"/>
    </source>
</evidence>
<keyword evidence="2 4" id="KW-0547">Nucleotide-binding</keyword>
<sequence>MAPSILVVGYNARVMACPARRAGYKVYSLSHYDDLDLLRCVEKNFTFSGELPSDIRPWLDHLDVDYVVLGSGFEGLDLPASLVLGNDPKVARDVINKVWLAEKLNKLGLPHPRIFRKKGDIAFPCVAKPIKGGGGVKNFLVKDESMLPDGDEYFLQEYVEGKPLSVSVLSTGSEAMPISVNEILVGKKWLGQCREFGYCGNVTPYETRFKRQMFDIARELVPALGLVGHNGIDFIVNKDGPMVLEVNPRFTGAVDSVELATGENLFKAHVDAINGKLHEYRIRRYGAKAILFARRHTVVRGSLLKPMIADVPKPGNVYENGEAICTIMGAGRTRGEAIGRLKERLGFVKKSLYTARAYKT</sequence>
<evidence type="ECO:0000256" key="1">
    <source>
        <dbReference type="ARBA" id="ARBA00022598"/>
    </source>
</evidence>
<dbReference type="Proteomes" id="UP000005233">
    <property type="component" value="Chromosome"/>
</dbReference>
<dbReference type="PANTHER" id="PTHR43055:SF1">
    <property type="entry name" value="FORMATE-DEPENDENT PHOSPHORIBOSYLGLYCINAMIDE FORMYLTRANSFERASE"/>
    <property type="match status" value="1"/>
</dbReference>
<dbReference type="Pfam" id="PF02655">
    <property type="entry name" value="ATP-grasp_3"/>
    <property type="match status" value="1"/>
</dbReference>
<dbReference type="PIRSF" id="PIRSF016817">
    <property type="entry name" value="UCP016817_carboligase"/>
    <property type="match status" value="1"/>
</dbReference>
<dbReference type="PANTHER" id="PTHR43055">
    <property type="entry name" value="FORMATE-DEPENDENT PHOSPHORIBOSYLGLYCINAMIDE FORMYLTRANSFERASE"/>
    <property type="match status" value="1"/>
</dbReference>
<dbReference type="GO" id="GO:0005524">
    <property type="term" value="F:ATP binding"/>
    <property type="evidence" value="ECO:0007669"/>
    <property type="project" value="UniProtKB-UniRule"/>
</dbReference>
<dbReference type="STRING" id="1041930.Mtc_1742"/>
<dbReference type="PROSITE" id="PS50975">
    <property type="entry name" value="ATP_GRASP"/>
    <property type="match status" value="1"/>
</dbReference>
<accession>H8I9N5</accession>
<dbReference type="GO" id="GO:0016874">
    <property type="term" value="F:ligase activity"/>
    <property type="evidence" value="ECO:0007669"/>
    <property type="project" value="UniProtKB-KW"/>
</dbReference>
<evidence type="ECO:0000313" key="7">
    <source>
        <dbReference type="Proteomes" id="UP000005233"/>
    </source>
</evidence>
<dbReference type="eggNOG" id="arCOG01595">
    <property type="taxonomic scope" value="Archaea"/>
</dbReference>
<dbReference type="OrthoDB" id="11959at2157"/>
<evidence type="ECO:0000259" key="5">
    <source>
        <dbReference type="PROSITE" id="PS50975"/>
    </source>
</evidence>
<keyword evidence="3 4" id="KW-0067">ATP-binding</keyword>
<evidence type="ECO:0000256" key="4">
    <source>
        <dbReference type="PROSITE-ProRule" id="PRU00409"/>
    </source>
</evidence>
<dbReference type="EMBL" id="CP003243">
    <property type="protein sequence ID" value="AFD00486.1"/>
    <property type="molecule type" value="Genomic_DNA"/>
</dbReference>